<dbReference type="PANTHER" id="PTHR34700">
    <property type="entry name" value="POTASSIUM BINDING PROTEIN KBP"/>
    <property type="match status" value="1"/>
</dbReference>
<dbReference type="InterPro" id="IPR052196">
    <property type="entry name" value="Bact_Kbp"/>
</dbReference>
<dbReference type="AlphaFoldDB" id="A0A1I3J6F3"/>
<dbReference type="Proteomes" id="UP000199559">
    <property type="component" value="Unassembled WGS sequence"/>
</dbReference>
<protein>
    <recommendedName>
        <fullName evidence="3">Potassium binding protein Kbp</fullName>
    </recommendedName>
</protein>
<accession>A0A1I3J6F3</accession>
<dbReference type="SMART" id="SM00257">
    <property type="entry name" value="LysM"/>
    <property type="match status" value="1"/>
</dbReference>
<dbReference type="SUPFAM" id="SSF54106">
    <property type="entry name" value="LysM domain"/>
    <property type="match status" value="1"/>
</dbReference>
<dbReference type="Gene3D" id="3.10.350.10">
    <property type="entry name" value="LysM domain"/>
    <property type="match status" value="1"/>
</dbReference>
<organism evidence="6 7">
    <name type="scientific">Olleya namhaensis</name>
    <dbReference type="NCBI Taxonomy" id="1144750"/>
    <lineage>
        <taxon>Bacteria</taxon>
        <taxon>Pseudomonadati</taxon>
        <taxon>Bacteroidota</taxon>
        <taxon>Flavobacteriia</taxon>
        <taxon>Flavobacteriales</taxon>
        <taxon>Flavobacteriaceae</taxon>
    </lineage>
</organism>
<evidence type="ECO:0000256" key="1">
    <source>
        <dbReference type="ARBA" id="ARBA00004496"/>
    </source>
</evidence>
<evidence type="ECO:0000313" key="6">
    <source>
        <dbReference type="EMBL" id="SFI55763.1"/>
    </source>
</evidence>
<dbReference type="STRING" id="1144750.SAMN05443431_101271"/>
<dbReference type="InterPro" id="IPR036779">
    <property type="entry name" value="LysM_dom_sf"/>
</dbReference>
<evidence type="ECO:0000259" key="4">
    <source>
        <dbReference type="PROSITE" id="PS50914"/>
    </source>
</evidence>
<feature type="domain" description="BON" evidence="4">
    <location>
        <begin position="34"/>
        <end position="102"/>
    </location>
</feature>
<name>A0A1I3J6F3_9FLAO</name>
<dbReference type="RefSeq" id="WP_090836797.1">
    <property type="nucleotide sequence ID" value="NZ_CANKYB010000001.1"/>
</dbReference>
<evidence type="ECO:0000256" key="3">
    <source>
        <dbReference type="ARBA" id="ARBA00072219"/>
    </source>
</evidence>
<dbReference type="PROSITE" id="PS50914">
    <property type="entry name" value="BON"/>
    <property type="match status" value="1"/>
</dbReference>
<feature type="domain" description="LysM" evidence="5">
    <location>
        <begin position="111"/>
        <end position="160"/>
    </location>
</feature>
<dbReference type="InterPro" id="IPR018392">
    <property type="entry name" value="LysM"/>
</dbReference>
<keyword evidence="7" id="KW-1185">Reference proteome</keyword>
<reference evidence="7" key="1">
    <citation type="submission" date="2016-10" db="EMBL/GenBank/DDBJ databases">
        <authorList>
            <person name="Varghese N."/>
            <person name="Submissions S."/>
        </authorList>
    </citation>
    <scope>NUCLEOTIDE SEQUENCE [LARGE SCALE GENOMIC DNA]</scope>
    <source>
        <strain evidence="7">DSM 28881</strain>
    </source>
</reference>
<gene>
    <name evidence="6" type="ORF">SAMN05443431_101271</name>
</gene>
<dbReference type="GO" id="GO:0005737">
    <property type="term" value="C:cytoplasm"/>
    <property type="evidence" value="ECO:0007669"/>
    <property type="project" value="UniProtKB-SubCell"/>
</dbReference>
<dbReference type="Pfam" id="PF01476">
    <property type="entry name" value="LysM"/>
    <property type="match status" value="1"/>
</dbReference>
<evidence type="ECO:0000256" key="2">
    <source>
        <dbReference type="ARBA" id="ARBA00022490"/>
    </source>
</evidence>
<evidence type="ECO:0000313" key="7">
    <source>
        <dbReference type="Proteomes" id="UP000199559"/>
    </source>
</evidence>
<dbReference type="PANTHER" id="PTHR34700:SF8">
    <property type="entry name" value="POTASSIUM BINDING PROTEIN KBP"/>
    <property type="match status" value="1"/>
</dbReference>
<dbReference type="EMBL" id="FORM01000001">
    <property type="protein sequence ID" value="SFI55763.1"/>
    <property type="molecule type" value="Genomic_DNA"/>
</dbReference>
<dbReference type="CDD" id="cd00118">
    <property type="entry name" value="LysM"/>
    <property type="match status" value="1"/>
</dbReference>
<proteinExistence type="predicted"/>
<comment type="subcellular location">
    <subcellularLocation>
        <location evidence="1">Cytoplasm</location>
    </subcellularLocation>
</comment>
<dbReference type="PROSITE" id="PS51782">
    <property type="entry name" value="LYSM"/>
    <property type="match status" value="1"/>
</dbReference>
<evidence type="ECO:0000259" key="5">
    <source>
        <dbReference type="PROSITE" id="PS51782"/>
    </source>
</evidence>
<keyword evidence="2" id="KW-0963">Cytoplasm</keyword>
<sequence>MGLFSFIKNAGAKVFGIGKTDKEEVAEAAAAEVKMEALAASKLEETARDLDLHVEGLSIFIDDDAATISGEAADQATKEKMVLLVGNSDGIATVDDKMTVAVAAVVVPEAQFHAVVSGDTLGKIAKKYYGNAMKYTEIFEANKPMLTDPDKIYVGQVLRIPALD</sequence>
<dbReference type="FunFam" id="3.10.350.10:FF:000001">
    <property type="entry name" value="Peptidoglycan-binding protein LysM"/>
    <property type="match status" value="1"/>
</dbReference>
<dbReference type="InterPro" id="IPR007055">
    <property type="entry name" value="BON_dom"/>
</dbReference>
<dbReference type="NCBIfam" id="NF008399">
    <property type="entry name" value="PRK11198.1"/>
    <property type="match status" value="1"/>
</dbReference>